<dbReference type="InterPro" id="IPR010021">
    <property type="entry name" value="PGPP1/Gep4"/>
</dbReference>
<evidence type="ECO:0000313" key="2">
    <source>
        <dbReference type="EMBL" id="KAF4400229.1"/>
    </source>
</evidence>
<dbReference type="NCBIfam" id="TIGR01668">
    <property type="entry name" value="YqeG_hyp_ppase"/>
    <property type="match status" value="1"/>
</dbReference>
<accession>A0A7J6HZG4</accession>
<sequence>MVLKDRYLALPHVFVPDIRYIDWFELRKRKFKDVVFDKDNTITVPYQLNLWAPLASSLDECKAVFRPNIAVFSNSAGLYEYVHDGSKANALEKAIGIKVIRHRVKKPVGTAGEVEKHFGGEASQLIMVDQNKTH</sequence>
<evidence type="ECO:0000313" key="3">
    <source>
        <dbReference type="Proteomes" id="UP000525078"/>
    </source>
</evidence>
<dbReference type="EMBL" id="JAATIP010000345">
    <property type="protein sequence ID" value="KAF4351173.1"/>
    <property type="molecule type" value="Genomic_DNA"/>
</dbReference>
<gene>
    <name evidence="1" type="ORF">F8388_024204</name>
    <name evidence="2" type="ORF">G4B88_019438</name>
</gene>
<dbReference type="Proteomes" id="UP000525078">
    <property type="component" value="Unassembled WGS sequence"/>
</dbReference>
<evidence type="ECO:0000313" key="1">
    <source>
        <dbReference type="EMBL" id="KAF4351173.1"/>
    </source>
</evidence>
<dbReference type="AlphaFoldDB" id="A0A7J6HZG4"/>
<comment type="caution">
    <text evidence="2">The sequence shown here is derived from an EMBL/GenBank/DDBJ whole genome shotgun (WGS) entry which is preliminary data.</text>
</comment>
<dbReference type="EMBL" id="JAATIQ010000019">
    <property type="protein sequence ID" value="KAF4400229.1"/>
    <property type="molecule type" value="Genomic_DNA"/>
</dbReference>
<protein>
    <submittedName>
        <fullName evidence="2">Uncharacterized protein</fullName>
    </submittedName>
</protein>
<dbReference type="GO" id="GO:0008962">
    <property type="term" value="F:phosphatidylglycerophosphatase activity"/>
    <property type="evidence" value="ECO:0007669"/>
    <property type="project" value="InterPro"/>
</dbReference>
<dbReference type="Pfam" id="PF09419">
    <property type="entry name" value="PGP_phosphatase"/>
    <property type="match status" value="1"/>
</dbReference>
<name>A0A7J6HZG4_CANSA</name>
<proteinExistence type="predicted"/>
<dbReference type="Proteomes" id="UP000583929">
    <property type="component" value="Unassembled WGS sequence"/>
</dbReference>
<organism evidence="2 4">
    <name type="scientific">Cannabis sativa</name>
    <name type="common">Hemp</name>
    <name type="synonym">Marijuana</name>
    <dbReference type="NCBI Taxonomy" id="3483"/>
    <lineage>
        <taxon>Eukaryota</taxon>
        <taxon>Viridiplantae</taxon>
        <taxon>Streptophyta</taxon>
        <taxon>Embryophyta</taxon>
        <taxon>Tracheophyta</taxon>
        <taxon>Spermatophyta</taxon>
        <taxon>Magnoliopsida</taxon>
        <taxon>eudicotyledons</taxon>
        <taxon>Gunneridae</taxon>
        <taxon>Pentapetalae</taxon>
        <taxon>rosids</taxon>
        <taxon>fabids</taxon>
        <taxon>Rosales</taxon>
        <taxon>Cannabaceae</taxon>
        <taxon>Cannabis</taxon>
    </lineage>
</organism>
<evidence type="ECO:0000313" key="4">
    <source>
        <dbReference type="Proteomes" id="UP000583929"/>
    </source>
</evidence>
<reference evidence="3 4" key="1">
    <citation type="journal article" date="2020" name="bioRxiv">
        <title>Sequence and annotation of 42 cannabis genomes reveals extensive copy number variation in cannabinoid synthesis and pathogen resistance genes.</title>
        <authorList>
            <person name="Mckernan K.J."/>
            <person name="Helbert Y."/>
            <person name="Kane L.T."/>
            <person name="Ebling H."/>
            <person name="Zhang L."/>
            <person name="Liu B."/>
            <person name="Eaton Z."/>
            <person name="Mclaughlin S."/>
            <person name="Kingan S."/>
            <person name="Baybayan P."/>
            <person name="Concepcion G."/>
            <person name="Jordan M."/>
            <person name="Riva A."/>
            <person name="Barbazuk W."/>
            <person name="Harkins T."/>
        </authorList>
    </citation>
    <scope>NUCLEOTIDE SEQUENCE [LARGE SCALE GENOMIC DNA]</scope>
    <source>
        <strain evidence="3 4">cv. Jamaican Lion 4</strain>
        <strain evidence="2">Father</strain>
        <strain evidence="1">Mother</strain>
        <tissue evidence="2">Leaf</tissue>
    </source>
</reference>
<keyword evidence="4" id="KW-1185">Reference proteome</keyword>
<dbReference type="InterPro" id="IPR027706">
    <property type="entry name" value="PGP_Pase"/>
</dbReference>